<feature type="transmembrane region" description="Helical" evidence="2">
    <location>
        <begin position="522"/>
        <end position="539"/>
    </location>
</feature>
<feature type="compositionally biased region" description="Basic and acidic residues" evidence="1">
    <location>
        <begin position="54"/>
        <end position="63"/>
    </location>
</feature>
<gene>
    <name evidence="4" type="ORF">SPPG_00413</name>
</gene>
<feature type="transmembrane region" description="Helical" evidence="2">
    <location>
        <begin position="155"/>
        <end position="175"/>
    </location>
</feature>
<dbReference type="Pfam" id="PF03815">
    <property type="entry name" value="LCCL"/>
    <property type="match status" value="1"/>
</dbReference>
<reference evidence="4 5" key="1">
    <citation type="submission" date="2009-08" db="EMBL/GenBank/DDBJ databases">
        <title>The Genome Sequence of Spizellomyces punctatus strain DAOM BR117.</title>
        <authorList>
            <consortium name="The Broad Institute Genome Sequencing Platform"/>
            <person name="Russ C."/>
            <person name="Cuomo C."/>
            <person name="Shea T."/>
            <person name="Young S.K."/>
            <person name="Zeng Q."/>
            <person name="Koehrsen M."/>
            <person name="Haas B."/>
            <person name="Borodovsky M."/>
            <person name="Guigo R."/>
            <person name="Alvarado L."/>
            <person name="Berlin A."/>
            <person name="Bochicchio J."/>
            <person name="Borenstein D."/>
            <person name="Chapman S."/>
            <person name="Chen Z."/>
            <person name="Engels R."/>
            <person name="Freedman E."/>
            <person name="Gellesch M."/>
            <person name="Goldberg J."/>
            <person name="Griggs A."/>
            <person name="Gujja S."/>
            <person name="Heiman D."/>
            <person name="Hepburn T."/>
            <person name="Howarth C."/>
            <person name="Jen D."/>
            <person name="Larson L."/>
            <person name="Lewis B."/>
            <person name="Mehta T."/>
            <person name="Park D."/>
            <person name="Pearson M."/>
            <person name="Roberts A."/>
            <person name="Saif S."/>
            <person name="Shenoy N."/>
            <person name="Sisk P."/>
            <person name="Stolte C."/>
            <person name="Sykes S."/>
            <person name="Thomson T."/>
            <person name="Walk T."/>
            <person name="White J."/>
            <person name="Yandava C."/>
            <person name="Burger G."/>
            <person name="Gray M.W."/>
            <person name="Holland P.W.H."/>
            <person name="King N."/>
            <person name="Lang F.B.F."/>
            <person name="Roger A.J."/>
            <person name="Ruiz-Trillo I."/>
            <person name="Lander E."/>
            <person name="Nusbaum C."/>
        </authorList>
    </citation>
    <scope>NUCLEOTIDE SEQUENCE [LARGE SCALE GENOMIC DNA]</scope>
    <source>
        <strain evidence="4 5">DAOM BR117</strain>
    </source>
</reference>
<dbReference type="InterPro" id="IPR051957">
    <property type="entry name" value="CRISP-LCCL_domain"/>
</dbReference>
<protein>
    <recommendedName>
        <fullName evidence="3">LCCL domain-containing protein</fullName>
    </recommendedName>
</protein>
<keyword evidence="2" id="KW-0812">Transmembrane</keyword>
<dbReference type="EMBL" id="KQ257450">
    <property type="protein sequence ID" value="KND04704.1"/>
    <property type="molecule type" value="Genomic_DNA"/>
</dbReference>
<feature type="transmembrane region" description="Helical" evidence="2">
    <location>
        <begin position="480"/>
        <end position="502"/>
    </location>
</feature>
<sequence>MSSKPLNVADSQNSLRTEGRPDGPAYGSYAGLPGEPLITEVNTVEGNGTRKRHGERERGRESGEIGDNQADLVQESQVALPLPVSTGGQFANDASEQGLLAKPVSSRDWLRRLEVKARIRPAIIQPFPKLSAPLFPKLSSKLTNLMSIVPSKWRWLPFWLYVACWIIIAAVLILFNNYKATTIEGTPSYIGCTTQLWAWNVETCGTDGVYCKPFSNQSFVVRCPSLCHLTYNQNKRWLGPSQVGFMQPWVVGTDVYRAESWICPSAIHAGLVSKNLGGCAVVEIVGEATDYPSTTANGMTSLAFDSRFPKSYRLKPVDSSYCTDFSWGILPIAIILVALFPLVHPSKGAFFFALISAGFWHIIFVGIPIHDESWTAAAWGTYFVTLGFAYFLYKVIIRDTIPSPPHFPIDTFLFTTLPFYLALHMEILTAPLANFGLTSRAFREPTTLIVFIVAVPAVVILCLFQLWFLRRHGVLGSYLLGYGLAIIAYFLLPFVLFLHVHLHHYTLGVILLPLTRFVQTRPTLLIQGFLLGLVVQGLARWGPASPFDTSFQNLNGDEAVWIPRPEFTIDPAGLAANGTVKWSFGMDSLSTIPDGLPYDSFSLLLNDVEVYRGAESKFNLKTVKADSNPTRPYYVRVAFVQSGSALEYSYPVTVRGNGTVTYQNGTVVSL</sequence>
<dbReference type="VEuPathDB" id="FungiDB:SPPG_00413"/>
<dbReference type="AlphaFoldDB" id="A0A0L0HV10"/>
<evidence type="ECO:0000313" key="4">
    <source>
        <dbReference type="EMBL" id="KND04704.1"/>
    </source>
</evidence>
<name>A0A0L0HV10_SPIPD</name>
<feature type="transmembrane region" description="Helical" evidence="2">
    <location>
        <begin position="350"/>
        <end position="370"/>
    </location>
</feature>
<keyword evidence="2" id="KW-0472">Membrane</keyword>
<dbReference type="eggNOG" id="ENOG502QUEX">
    <property type="taxonomic scope" value="Eukaryota"/>
</dbReference>
<feature type="region of interest" description="Disordered" evidence="1">
    <location>
        <begin position="1"/>
        <end position="67"/>
    </location>
</feature>
<feature type="transmembrane region" description="Helical" evidence="2">
    <location>
        <begin position="325"/>
        <end position="343"/>
    </location>
</feature>
<dbReference type="PROSITE" id="PS50820">
    <property type="entry name" value="LCCL"/>
    <property type="match status" value="1"/>
</dbReference>
<dbReference type="Proteomes" id="UP000053201">
    <property type="component" value="Unassembled WGS sequence"/>
</dbReference>
<feature type="domain" description="LCCL" evidence="3">
    <location>
        <begin position="205"/>
        <end position="303"/>
    </location>
</feature>
<dbReference type="InterPro" id="IPR036609">
    <property type="entry name" value="LCCL_sf"/>
</dbReference>
<organism evidence="4 5">
    <name type="scientific">Spizellomyces punctatus (strain DAOM BR117)</name>
    <dbReference type="NCBI Taxonomy" id="645134"/>
    <lineage>
        <taxon>Eukaryota</taxon>
        <taxon>Fungi</taxon>
        <taxon>Fungi incertae sedis</taxon>
        <taxon>Chytridiomycota</taxon>
        <taxon>Chytridiomycota incertae sedis</taxon>
        <taxon>Chytridiomycetes</taxon>
        <taxon>Spizellomycetales</taxon>
        <taxon>Spizellomycetaceae</taxon>
        <taxon>Spizellomyces</taxon>
    </lineage>
</organism>
<keyword evidence="2" id="KW-1133">Transmembrane helix</keyword>
<evidence type="ECO:0000313" key="5">
    <source>
        <dbReference type="Proteomes" id="UP000053201"/>
    </source>
</evidence>
<dbReference type="OMA" id="HWDKTVL"/>
<dbReference type="Gene3D" id="2.170.130.20">
    <property type="entry name" value="LCCL-like domain"/>
    <property type="match status" value="1"/>
</dbReference>
<proteinExistence type="predicted"/>
<accession>A0A0L0HV10</accession>
<feature type="transmembrane region" description="Helical" evidence="2">
    <location>
        <begin position="409"/>
        <end position="428"/>
    </location>
</feature>
<dbReference type="SMART" id="SM00603">
    <property type="entry name" value="LCCL"/>
    <property type="match status" value="1"/>
</dbReference>
<dbReference type="RefSeq" id="XP_016612743.1">
    <property type="nucleotide sequence ID" value="XM_016748740.1"/>
</dbReference>
<keyword evidence="5" id="KW-1185">Reference proteome</keyword>
<feature type="transmembrane region" description="Helical" evidence="2">
    <location>
        <begin position="448"/>
        <end position="468"/>
    </location>
</feature>
<dbReference type="PANTHER" id="PTHR31331">
    <property type="entry name" value="LCCL DOMAIN PROTEIN (AFU_ORTHOLOGUE AFUA_5G08630)"/>
    <property type="match status" value="1"/>
</dbReference>
<dbReference type="SUPFAM" id="SSF69848">
    <property type="entry name" value="LCCL domain"/>
    <property type="match status" value="1"/>
</dbReference>
<evidence type="ECO:0000256" key="2">
    <source>
        <dbReference type="SAM" id="Phobius"/>
    </source>
</evidence>
<evidence type="ECO:0000256" key="1">
    <source>
        <dbReference type="SAM" id="MobiDB-lite"/>
    </source>
</evidence>
<dbReference type="InterPro" id="IPR004043">
    <property type="entry name" value="LCCL"/>
</dbReference>
<feature type="compositionally biased region" description="Polar residues" evidence="1">
    <location>
        <begin position="1"/>
        <end position="16"/>
    </location>
</feature>
<feature type="transmembrane region" description="Helical" evidence="2">
    <location>
        <begin position="376"/>
        <end position="397"/>
    </location>
</feature>
<dbReference type="PANTHER" id="PTHR31331:SF1">
    <property type="entry name" value="CYSTEINE RICH SECRETORY PROTEIN LCCL DOMAIN CONTAINING 2"/>
    <property type="match status" value="1"/>
</dbReference>
<evidence type="ECO:0000259" key="3">
    <source>
        <dbReference type="PROSITE" id="PS50820"/>
    </source>
</evidence>
<dbReference type="InParanoid" id="A0A0L0HV10"/>
<dbReference type="OrthoDB" id="441660at2759"/>
<dbReference type="GeneID" id="27684141"/>